<dbReference type="CDD" id="cd09601">
    <property type="entry name" value="M1_APN-Q_like"/>
    <property type="match status" value="1"/>
</dbReference>
<feature type="region of interest" description="Disordered" evidence="18">
    <location>
        <begin position="42"/>
        <end position="67"/>
    </location>
</feature>
<feature type="site" description="Transition state stabilizer" evidence="16">
    <location>
        <position position="469"/>
    </location>
</feature>
<evidence type="ECO:0000313" key="23">
    <source>
        <dbReference type="Proteomes" id="UP000694413"/>
    </source>
</evidence>
<comment type="cofactor">
    <cofactor evidence="15 17">
        <name>Zn(2+)</name>
        <dbReference type="ChEBI" id="CHEBI:29105"/>
    </cofactor>
    <text evidence="15 17">Binds 1 zinc ion per subunit.</text>
</comment>
<evidence type="ECO:0000256" key="9">
    <source>
        <dbReference type="ARBA" id="ARBA00022968"/>
    </source>
</evidence>
<evidence type="ECO:0000256" key="4">
    <source>
        <dbReference type="ARBA" id="ARBA00022670"/>
    </source>
</evidence>
<evidence type="ECO:0000256" key="5">
    <source>
        <dbReference type="ARBA" id="ARBA00022692"/>
    </source>
</evidence>
<sequence>MGTRAGGLYVGRRAAAAGAALLLALLVALLALAALYGRCRQEAAPPPPSPRAPGPAAAPPPAPAAGSVRRLPRHLLPLHYDLELWPRVRPGQAGPFAFTGQVNITVRCLRDTDAAVLHSAGLRSRGAAAVRGPLSEPGAAVEVAGLRHDEAGEVAVLELRGRLRAGRRYVLQLGFQGRLDEDLDGLFLTRYTDRGHSSMLIASQMEPTYARRVYPCFDEPAMKATFNIRIIHDPSYVALSNMPAIDVCEVKDENGSLWTVTTFNTSLKMSTYLTAFVICDFDYVTRTERGNEIRIWARKEAVKNGYVDYALNITGPIFSFLEDILNVSYPLPKTDLVALPDFGAGGMENWGLMIFQEASLMNLPSDEFTSRKAMIALVVSHELGHQWFGNLVTMNWWNDLWLNEGLASYFEYLGATFVEPKLSLDKIFYAHVVQPVLREDSEIARSLSESEDKIKGSFSLMSLFDNITYSKLYELLALLMVFTESPWILMLLFVSSQSYLKEFSFSNANQDDLWTHIQMVVDAQDEVQLPAPVKQIMDSWTCQNGFPVLTLNLTSGTIRQEQFFNKNNRKSTDSYNNTWIIPISWMRNGSSQPLTWLDKSSKMFPEMQVSESDYDWILLNVNLSGYYRVNYDQLNLKRLARLLENDPKAIPAVSRFQLIDDVFALREFGYVPIETALELTKYLAREDELFIWNVVLLNLIPENLESTLKNHAVYPLLKKYLLKRMLPIYHYYAGFIRQNADALEDDYFAQVYLEKLLATACWLGLQDCLDLSSELYAKWRDNPEYKIPFLIRRTVCCYGVAVGSDKEWNFAWEMYNHTDSVEEDEDILLYAMSCAKEPWLLYSEAVCELSPCLFLQLQVFYNATLEENERETITMLLESAKLENIERRKLLIKIANWLEKNIDD</sequence>
<keyword evidence="6 15" id="KW-0479">Metal-binding</keyword>
<organism evidence="22 23">
    <name type="scientific">Zonotrichia albicollis</name>
    <name type="common">White-throated sparrow</name>
    <name type="synonym">Fringilla albicollis</name>
    <dbReference type="NCBI Taxonomy" id="44394"/>
    <lineage>
        <taxon>Eukaryota</taxon>
        <taxon>Metazoa</taxon>
        <taxon>Chordata</taxon>
        <taxon>Craniata</taxon>
        <taxon>Vertebrata</taxon>
        <taxon>Euteleostomi</taxon>
        <taxon>Archelosauria</taxon>
        <taxon>Archosauria</taxon>
        <taxon>Dinosauria</taxon>
        <taxon>Saurischia</taxon>
        <taxon>Theropoda</taxon>
        <taxon>Coelurosauria</taxon>
        <taxon>Aves</taxon>
        <taxon>Neognathae</taxon>
        <taxon>Neoaves</taxon>
        <taxon>Telluraves</taxon>
        <taxon>Australaves</taxon>
        <taxon>Passeriformes</taxon>
        <taxon>Passerellidae</taxon>
        <taxon>Zonotrichia</taxon>
    </lineage>
</organism>
<evidence type="ECO:0000256" key="17">
    <source>
        <dbReference type="RuleBase" id="RU364040"/>
    </source>
</evidence>
<feature type="binding site" evidence="15">
    <location>
        <position position="385"/>
    </location>
    <ligand>
        <name>Zn(2+)</name>
        <dbReference type="ChEBI" id="CHEBI:29105"/>
        <note>catalytic</note>
    </ligand>
</feature>
<evidence type="ECO:0000313" key="22">
    <source>
        <dbReference type="Ensembl" id="ENSZALP00000007069.1"/>
    </source>
</evidence>
<evidence type="ECO:0000256" key="7">
    <source>
        <dbReference type="ARBA" id="ARBA00022801"/>
    </source>
</evidence>
<keyword evidence="9" id="KW-0735">Signal-anchor</keyword>
<evidence type="ECO:0000256" key="2">
    <source>
        <dbReference type="ARBA" id="ARBA00010136"/>
    </source>
</evidence>
<dbReference type="Pfam" id="PF11838">
    <property type="entry name" value="ERAP1_C"/>
    <property type="match status" value="1"/>
</dbReference>
<keyword evidence="4 17" id="KW-0645">Protease</keyword>
<evidence type="ECO:0000256" key="1">
    <source>
        <dbReference type="ARBA" id="ARBA00004606"/>
    </source>
</evidence>
<keyword evidence="3 17" id="KW-0031">Aminopeptidase</keyword>
<protein>
    <recommendedName>
        <fullName evidence="17">Aminopeptidase</fullName>
        <ecNumber evidence="17">3.4.11.-</ecNumber>
    </recommendedName>
</protein>
<dbReference type="Ensembl" id="ENSZALT00000010182.1">
    <property type="protein sequence ID" value="ENSZALP00000007069.1"/>
    <property type="gene ID" value="ENSZALG00000006327.1"/>
</dbReference>
<evidence type="ECO:0000256" key="16">
    <source>
        <dbReference type="PIRSR" id="PIRSR634016-4"/>
    </source>
</evidence>
<feature type="binding site" evidence="15">
    <location>
        <position position="404"/>
    </location>
    <ligand>
        <name>Zn(2+)</name>
        <dbReference type="ChEBI" id="CHEBI:29105"/>
        <note>catalytic</note>
    </ligand>
</feature>
<dbReference type="FunFam" id="2.60.40.1730:FF:000012">
    <property type="entry name" value="Aminopeptidase N"/>
    <property type="match status" value="1"/>
</dbReference>
<comment type="subcellular location">
    <subcellularLocation>
        <location evidence="1">Membrane</location>
        <topology evidence="1">Single-pass type II membrane protein</topology>
    </subcellularLocation>
</comment>
<evidence type="ECO:0000256" key="15">
    <source>
        <dbReference type="PIRSR" id="PIRSR634016-3"/>
    </source>
</evidence>
<keyword evidence="5" id="KW-0812">Transmembrane</keyword>
<evidence type="ECO:0000256" key="14">
    <source>
        <dbReference type="PIRSR" id="PIRSR634016-1"/>
    </source>
</evidence>
<dbReference type="Gene3D" id="2.60.40.1730">
    <property type="entry name" value="tricorn interacting facor f3 domain"/>
    <property type="match status" value="1"/>
</dbReference>
<dbReference type="Proteomes" id="UP000694413">
    <property type="component" value="Unassembled WGS sequence"/>
</dbReference>
<proteinExistence type="inferred from homology"/>
<dbReference type="SUPFAM" id="SSF55486">
    <property type="entry name" value="Metalloproteases ('zincins'), catalytic domain"/>
    <property type="match status" value="1"/>
</dbReference>
<dbReference type="GO" id="GO:0042277">
    <property type="term" value="F:peptide binding"/>
    <property type="evidence" value="ECO:0007669"/>
    <property type="project" value="TreeGrafter"/>
</dbReference>
<dbReference type="PANTHER" id="PTHR11533">
    <property type="entry name" value="PROTEASE M1 ZINC METALLOPROTEASE"/>
    <property type="match status" value="1"/>
</dbReference>
<evidence type="ECO:0000256" key="18">
    <source>
        <dbReference type="SAM" id="MobiDB-lite"/>
    </source>
</evidence>
<dbReference type="InterPro" id="IPR024571">
    <property type="entry name" value="ERAP1-like_C_dom"/>
</dbReference>
<feature type="domain" description="Aminopeptidase N-like N-terminal" evidence="21">
    <location>
        <begin position="77"/>
        <end position="273"/>
    </location>
</feature>
<feature type="domain" description="ERAP1-like C-terminal" evidence="20">
    <location>
        <begin position="616"/>
        <end position="841"/>
    </location>
</feature>
<dbReference type="GO" id="GO:0070006">
    <property type="term" value="F:metalloaminopeptidase activity"/>
    <property type="evidence" value="ECO:0007669"/>
    <property type="project" value="TreeGrafter"/>
</dbReference>
<dbReference type="Gene3D" id="2.60.40.1910">
    <property type="match status" value="1"/>
</dbReference>
<evidence type="ECO:0000256" key="3">
    <source>
        <dbReference type="ARBA" id="ARBA00022438"/>
    </source>
</evidence>
<keyword evidence="12" id="KW-0472">Membrane</keyword>
<gene>
    <name evidence="22" type="primary">LVRN</name>
</gene>
<evidence type="ECO:0000256" key="8">
    <source>
        <dbReference type="ARBA" id="ARBA00022833"/>
    </source>
</evidence>
<evidence type="ECO:0000259" key="19">
    <source>
        <dbReference type="Pfam" id="PF01433"/>
    </source>
</evidence>
<dbReference type="FunFam" id="2.60.40.1910:FF:000005">
    <property type="entry name" value="Aminopeptidase"/>
    <property type="match status" value="1"/>
</dbReference>
<reference evidence="22" key="2">
    <citation type="submission" date="2025-09" db="UniProtKB">
        <authorList>
            <consortium name="Ensembl"/>
        </authorList>
    </citation>
    <scope>IDENTIFICATION</scope>
</reference>
<dbReference type="SUPFAM" id="SSF63737">
    <property type="entry name" value="Leukotriene A4 hydrolase N-terminal domain"/>
    <property type="match status" value="1"/>
</dbReference>
<keyword evidence="23" id="KW-1185">Reference proteome</keyword>
<keyword evidence="7 17" id="KW-0378">Hydrolase</keyword>
<evidence type="ECO:0000259" key="21">
    <source>
        <dbReference type="Pfam" id="PF17900"/>
    </source>
</evidence>
<keyword evidence="11 17" id="KW-0482">Metalloprotease</keyword>
<dbReference type="GO" id="GO:0043171">
    <property type="term" value="P:peptide catabolic process"/>
    <property type="evidence" value="ECO:0007669"/>
    <property type="project" value="TreeGrafter"/>
</dbReference>
<feature type="active site" description="Proton acceptor" evidence="14">
    <location>
        <position position="382"/>
    </location>
</feature>
<feature type="domain" description="Peptidase M1 membrane alanine aminopeptidase" evidence="19">
    <location>
        <begin position="309"/>
        <end position="540"/>
    </location>
</feature>
<feature type="compositionally biased region" description="Pro residues" evidence="18">
    <location>
        <begin position="44"/>
        <end position="63"/>
    </location>
</feature>
<keyword evidence="8 15" id="KW-0862">Zinc</keyword>
<evidence type="ECO:0000256" key="10">
    <source>
        <dbReference type="ARBA" id="ARBA00022989"/>
    </source>
</evidence>
<dbReference type="Pfam" id="PF01433">
    <property type="entry name" value="Peptidase_M1"/>
    <property type="match status" value="1"/>
</dbReference>
<dbReference type="AlphaFoldDB" id="A0A8D2MDQ8"/>
<dbReference type="GO" id="GO:0006508">
    <property type="term" value="P:proteolysis"/>
    <property type="evidence" value="ECO:0007669"/>
    <property type="project" value="UniProtKB-KW"/>
</dbReference>
<dbReference type="FunFam" id="1.10.390.10:FF:000006">
    <property type="entry name" value="Puromycin-sensitive aminopeptidase"/>
    <property type="match status" value="1"/>
</dbReference>
<dbReference type="InterPro" id="IPR014782">
    <property type="entry name" value="Peptidase_M1_dom"/>
</dbReference>
<dbReference type="Pfam" id="PF17900">
    <property type="entry name" value="Peptidase_M1_N"/>
    <property type="match status" value="1"/>
</dbReference>
<dbReference type="Gene3D" id="1.10.390.10">
    <property type="entry name" value="Neutral Protease Domain 2"/>
    <property type="match status" value="1"/>
</dbReference>
<evidence type="ECO:0000256" key="12">
    <source>
        <dbReference type="ARBA" id="ARBA00023136"/>
    </source>
</evidence>
<dbReference type="EC" id="3.4.11.-" evidence="17"/>
<dbReference type="PRINTS" id="PR00756">
    <property type="entry name" value="ALADIPTASE"/>
</dbReference>
<name>A0A8D2MDQ8_ZONAL</name>
<dbReference type="InterPro" id="IPR045357">
    <property type="entry name" value="Aminopeptidase_N-like_N"/>
</dbReference>
<dbReference type="InterPro" id="IPR034016">
    <property type="entry name" value="M1_APN-typ"/>
</dbReference>
<dbReference type="GO" id="GO:0005737">
    <property type="term" value="C:cytoplasm"/>
    <property type="evidence" value="ECO:0007669"/>
    <property type="project" value="TreeGrafter"/>
</dbReference>
<evidence type="ECO:0000256" key="6">
    <source>
        <dbReference type="ARBA" id="ARBA00022723"/>
    </source>
</evidence>
<dbReference type="PANTHER" id="PTHR11533:SF31">
    <property type="entry name" value="AMINOPEPTIDASE Q"/>
    <property type="match status" value="1"/>
</dbReference>
<keyword evidence="10" id="KW-1133">Transmembrane helix</keyword>
<evidence type="ECO:0000259" key="20">
    <source>
        <dbReference type="Pfam" id="PF11838"/>
    </source>
</evidence>
<dbReference type="InterPro" id="IPR027268">
    <property type="entry name" value="Peptidase_M4/M1_CTD_sf"/>
</dbReference>
<dbReference type="InterPro" id="IPR042097">
    <property type="entry name" value="Aminopeptidase_N-like_N_sf"/>
</dbReference>
<evidence type="ECO:0000256" key="11">
    <source>
        <dbReference type="ARBA" id="ARBA00023049"/>
    </source>
</evidence>
<accession>A0A8D2MDQ8</accession>
<keyword evidence="13" id="KW-0325">Glycoprotein</keyword>
<dbReference type="GO" id="GO:0005615">
    <property type="term" value="C:extracellular space"/>
    <property type="evidence" value="ECO:0007669"/>
    <property type="project" value="TreeGrafter"/>
</dbReference>
<feature type="binding site" evidence="15">
    <location>
        <position position="381"/>
    </location>
    <ligand>
        <name>Zn(2+)</name>
        <dbReference type="ChEBI" id="CHEBI:29105"/>
        <note>catalytic</note>
    </ligand>
</feature>
<dbReference type="Gene3D" id="1.25.50.20">
    <property type="match status" value="1"/>
</dbReference>
<reference evidence="22" key="1">
    <citation type="submission" date="2025-08" db="UniProtKB">
        <authorList>
            <consortium name="Ensembl"/>
        </authorList>
    </citation>
    <scope>IDENTIFICATION</scope>
</reference>
<comment type="similarity">
    <text evidence="2 17">Belongs to the peptidase M1 family.</text>
</comment>
<dbReference type="InterPro" id="IPR050344">
    <property type="entry name" value="Peptidase_M1_aminopeptidases"/>
</dbReference>
<dbReference type="GO" id="GO:0016020">
    <property type="term" value="C:membrane"/>
    <property type="evidence" value="ECO:0007669"/>
    <property type="project" value="UniProtKB-SubCell"/>
</dbReference>
<dbReference type="InterPro" id="IPR001930">
    <property type="entry name" value="Peptidase_M1"/>
</dbReference>
<evidence type="ECO:0000256" key="13">
    <source>
        <dbReference type="ARBA" id="ARBA00023180"/>
    </source>
</evidence>
<dbReference type="GO" id="GO:0008270">
    <property type="term" value="F:zinc ion binding"/>
    <property type="evidence" value="ECO:0007669"/>
    <property type="project" value="UniProtKB-UniRule"/>
</dbReference>